<evidence type="ECO:0000313" key="7">
    <source>
        <dbReference type="EMBL" id="ADM28515.1"/>
    </source>
</evidence>
<evidence type="ECO:0000256" key="1">
    <source>
        <dbReference type="ARBA" id="ARBA00022605"/>
    </source>
</evidence>
<dbReference type="GO" id="GO:0004048">
    <property type="term" value="F:anthranilate phosphoribosyltransferase activity"/>
    <property type="evidence" value="ECO:0007669"/>
    <property type="project" value="UniProtKB-UniRule"/>
</dbReference>
<comment type="catalytic activity">
    <reaction evidence="4">
        <text>N-(5-phospho-beta-D-ribosyl)anthranilate + diphosphate = 5-phospho-alpha-D-ribose 1-diphosphate + anthranilate</text>
        <dbReference type="Rhea" id="RHEA:11768"/>
        <dbReference type="ChEBI" id="CHEBI:16567"/>
        <dbReference type="ChEBI" id="CHEBI:18277"/>
        <dbReference type="ChEBI" id="CHEBI:33019"/>
        <dbReference type="ChEBI" id="CHEBI:58017"/>
        <dbReference type="EC" id="2.4.2.18"/>
    </reaction>
</comment>
<protein>
    <recommendedName>
        <fullName evidence="4">Anthranilate phosphoribosyltransferase</fullName>
        <ecNumber evidence="4">2.4.2.18</ecNumber>
    </recommendedName>
</protein>
<feature type="binding site" evidence="4">
    <location>
        <position position="109"/>
    </location>
    <ligand>
        <name>anthranilate</name>
        <dbReference type="ChEBI" id="CHEBI:16567"/>
        <label>1</label>
    </ligand>
</feature>
<evidence type="ECO:0000256" key="2">
    <source>
        <dbReference type="ARBA" id="ARBA00022676"/>
    </source>
</evidence>
<keyword evidence="2 4" id="KW-0328">Glycosyltransferase</keyword>
<keyword evidence="1 4" id="KW-0028">Amino-acid biosynthesis</keyword>
<dbReference type="InterPro" id="IPR035902">
    <property type="entry name" value="Nuc_phospho_transferase"/>
</dbReference>
<dbReference type="SUPFAM" id="SSF47648">
    <property type="entry name" value="Nucleoside phosphorylase/phosphoribosyltransferase N-terminal domain"/>
    <property type="match status" value="1"/>
</dbReference>
<feature type="binding site" evidence="4">
    <location>
        <position position="118"/>
    </location>
    <ligand>
        <name>5-phospho-alpha-D-ribose 1-diphosphate</name>
        <dbReference type="ChEBI" id="CHEBI:58017"/>
    </ligand>
</feature>
<dbReference type="AlphaFoldDB" id="E0SS58"/>
<feature type="binding site" evidence="4">
    <location>
        <position position="79"/>
    </location>
    <ligand>
        <name>5-phospho-alpha-D-ribose 1-diphosphate</name>
        <dbReference type="ChEBI" id="CHEBI:58017"/>
    </ligand>
</feature>
<proteinExistence type="inferred from homology"/>
<dbReference type="SUPFAM" id="SSF52418">
    <property type="entry name" value="Nucleoside phosphorylase/phosphoribosyltransferase catalytic domain"/>
    <property type="match status" value="1"/>
</dbReference>
<feature type="binding site" evidence="4">
    <location>
        <position position="224"/>
    </location>
    <ligand>
        <name>Mg(2+)</name>
        <dbReference type="ChEBI" id="CHEBI:18420"/>
        <label>2</label>
    </ligand>
</feature>
<keyword evidence="4" id="KW-0479">Metal-binding</keyword>
<feature type="binding site" evidence="4">
    <location>
        <position position="164"/>
    </location>
    <ligand>
        <name>anthranilate</name>
        <dbReference type="ChEBI" id="CHEBI:16567"/>
        <label>2</label>
    </ligand>
</feature>
<feature type="binding site" evidence="4">
    <location>
        <position position="91"/>
    </location>
    <ligand>
        <name>Mg(2+)</name>
        <dbReference type="ChEBI" id="CHEBI:18420"/>
        <label>1</label>
    </ligand>
</feature>
<feature type="binding site" evidence="4">
    <location>
        <position position="79"/>
    </location>
    <ligand>
        <name>anthranilate</name>
        <dbReference type="ChEBI" id="CHEBI:16567"/>
        <label>1</label>
    </ligand>
</feature>
<comment type="subunit">
    <text evidence="4">Homodimer.</text>
</comment>
<keyword evidence="8" id="KW-1185">Reference proteome</keyword>
<feature type="binding site" evidence="4">
    <location>
        <position position="87"/>
    </location>
    <ligand>
        <name>5-phospho-alpha-D-ribose 1-diphosphate</name>
        <dbReference type="ChEBI" id="CHEBI:58017"/>
    </ligand>
</feature>
<accession>E0SS58</accession>
<keyword evidence="4" id="KW-0057">Aromatic amino acid biosynthesis</keyword>
<keyword evidence="4" id="KW-0460">Magnesium</keyword>
<comment type="function">
    <text evidence="4">Catalyzes the transfer of the phosphoribosyl group of 5-phosphorylribose-1-pyrophosphate (PRPP) to anthranilate to yield N-(5'-phosphoribosyl)-anthranilate (PRA).</text>
</comment>
<reference evidence="7 8" key="1">
    <citation type="journal article" date="2010" name="Stand. Genomic Sci.">
        <title>Complete genome sequence of Ignisphaera aggregans type strain (AQ1.S1).</title>
        <authorList>
            <person name="Goker M."/>
            <person name="Held B."/>
            <person name="Lapidus A."/>
            <person name="Nolan M."/>
            <person name="Spring S."/>
            <person name="Yasawong M."/>
            <person name="Lucas S."/>
            <person name="Glavina Del Rio T."/>
            <person name="Tice H."/>
            <person name="Cheng J.F."/>
            <person name="Goodwin L."/>
            <person name="Tapia R."/>
            <person name="Pitluck S."/>
            <person name="Liolios K."/>
            <person name="Ivanova N."/>
            <person name="Mavromatis K."/>
            <person name="Mikhailova N."/>
            <person name="Pati A."/>
            <person name="Chen A."/>
            <person name="Palaniappan K."/>
            <person name="Brambilla E."/>
            <person name="Land M."/>
            <person name="Hauser L."/>
            <person name="Chang Y.J."/>
            <person name="Jeffries C.D."/>
            <person name="Brettin T."/>
            <person name="Detter J.C."/>
            <person name="Han C."/>
            <person name="Rohde M."/>
            <person name="Sikorski J."/>
            <person name="Woyke T."/>
            <person name="Bristow J."/>
            <person name="Eisen J.A."/>
            <person name="Markowitz V."/>
            <person name="Hugenholtz P."/>
            <person name="Kyrpides N.C."/>
            <person name="Klenk H.P."/>
        </authorList>
    </citation>
    <scope>NUCLEOTIDE SEQUENCE [LARGE SCALE GENOMIC DNA]</scope>
    <source>
        <strain evidence="8">DSM 17230 / JCM 13409 / AQ1.S1</strain>
    </source>
</reference>
<dbReference type="KEGG" id="iag:Igag_1718"/>
<dbReference type="HAMAP" id="MF_00211">
    <property type="entry name" value="TrpD"/>
    <property type="match status" value="1"/>
</dbReference>
<dbReference type="Proteomes" id="UP000001304">
    <property type="component" value="Chromosome"/>
</dbReference>
<dbReference type="PANTHER" id="PTHR43285">
    <property type="entry name" value="ANTHRANILATE PHOSPHORIBOSYLTRANSFERASE"/>
    <property type="match status" value="1"/>
</dbReference>
<dbReference type="InterPro" id="IPR036320">
    <property type="entry name" value="Glycosyl_Trfase_fam3_N_dom_sf"/>
</dbReference>
<feature type="binding site" evidence="4">
    <location>
        <position position="224"/>
    </location>
    <ligand>
        <name>Mg(2+)</name>
        <dbReference type="ChEBI" id="CHEBI:18420"/>
        <label>1</label>
    </ligand>
</feature>
<comment type="cofactor">
    <cofactor evidence="4">
        <name>Mg(2+)</name>
        <dbReference type="ChEBI" id="CHEBI:18420"/>
    </cofactor>
    <text evidence="4">Binds 2 magnesium ions per monomer.</text>
</comment>
<feature type="binding site" evidence="4">
    <location>
        <begin position="82"/>
        <end position="83"/>
    </location>
    <ligand>
        <name>5-phospho-alpha-D-ribose 1-diphosphate</name>
        <dbReference type="ChEBI" id="CHEBI:58017"/>
    </ligand>
</feature>
<comment type="similarity">
    <text evidence="4">Belongs to the anthranilate phosphoribosyltransferase family.</text>
</comment>
<dbReference type="Pfam" id="PF02885">
    <property type="entry name" value="Glycos_trans_3N"/>
    <property type="match status" value="1"/>
</dbReference>
<dbReference type="NCBIfam" id="TIGR01245">
    <property type="entry name" value="trpD"/>
    <property type="match status" value="1"/>
</dbReference>
<organism evidence="7 8">
    <name type="scientific">Ignisphaera aggregans (strain DSM 17230 / JCM 13409 / AQ1.S1)</name>
    <dbReference type="NCBI Taxonomy" id="583356"/>
    <lineage>
        <taxon>Archaea</taxon>
        <taxon>Thermoproteota</taxon>
        <taxon>Thermoprotei</taxon>
        <taxon>Desulfurococcales</taxon>
        <taxon>Desulfurococcaceae</taxon>
        <taxon>Ignisphaera</taxon>
    </lineage>
</organism>
<keyword evidence="4" id="KW-0822">Tryptophan biosynthesis</keyword>
<dbReference type="PANTHER" id="PTHR43285:SF2">
    <property type="entry name" value="ANTHRANILATE PHOSPHORIBOSYLTRANSFERASE"/>
    <property type="match status" value="1"/>
</dbReference>
<feature type="binding site" evidence="4">
    <location>
        <begin position="89"/>
        <end position="92"/>
    </location>
    <ligand>
        <name>5-phospho-alpha-D-ribose 1-diphosphate</name>
        <dbReference type="ChEBI" id="CHEBI:58017"/>
    </ligand>
</feature>
<evidence type="ECO:0000256" key="3">
    <source>
        <dbReference type="ARBA" id="ARBA00022679"/>
    </source>
</evidence>
<dbReference type="Pfam" id="PF00591">
    <property type="entry name" value="Glycos_transf_3"/>
    <property type="match status" value="1"/>
</dbReference>
<feature type="binding site" evidence="4">
    <location>
        <begin position="106"/>
        <end position="114"/>
    </location>
    <ligand>
        <name>5-phospho-alpha-D-ribose 1-diphosphate</name>
        <dbReference type="ChEBI" id="CHEBI:58017"/>
    </ligand>
</feature>
<evidence type="ECO:0000259" key="6">
    <source>
        <dbReference type="Pfam" id="PF02885"/>
    </source>
</evidence>
<dbReference type="GO" id="GO:0005829">
    <property type="term" value="C:cytosol"/>
    <property type="evidence" value="ECO:0007669"/>
    <property type="project" value="TreeGrafter"/>
</dbReference>
<keyword evidence="3 4" id="KW-0808">Transferase</keyword>
<dbReference type="GO" id="GO:0000287">
    <property type="term" value="F:magnesium ion binding"/>
    <property type="evidence" value="ECO:0007669"/>
    <property type="project" value="UniProtKB-UniRule"/>
</dbReference>
<sequence length="346" mass="38157">MVSNSYLDKIVNRIDLSDLEAEELAIKIMNGDIPDVVVSAILVALRMKGEAPSEIVGFVRAMRRFANRINAEFAIDTAGTGGDGLGTFNASTASAILTSIVHPVAKHGNRAVSGRSGSADVLEVLGYNISIEPLKAYELLKKTNFVFLFAPLYHPAMKRVAPIRRALGVRTIFNILGPLANPGGTRRQVIGVFSKSFMPIIAEAISRLDYERVVLVHGEPGIDEVSTHGNTYVYEISGSRIEEYIVSPEDLGAKRVDINRLVVSSPEESAIRMLRASKGFDRDVAEFIKINTAFALYIAGKARDPRDGYEYSSQLLPQLIDRIEELVKYNGDESRFRYIKVMTKCE</sequence>
<dbReference type="InterPro" id="IPR017459">
    <property type="entry name" value="Glycosyl_Trfase_fam3_N_dom"/>
</dbReference>
<evidence type="ECO:0000256" key="4">
    <source>
        <dbReference type="HAMAP-Rule" id="MF_00211"/>
    </source>
</evidence>
<dbReference type="UniPathway" id="UPA00035">
    <property type="reaction ID" value="UER00041"/>
</dbReference>
<dbReference type="STRING" id="583356.Igag_1718"/>
<dbReference type="EMBL" id="CP002098">
    <property type="protein sequence ID" value="ADM28515.1"/>
    <property type="molecule type" value="Genomic_DNA"/>
</dbReference>
<feature type="binding site" evidence="4">
    <location>
        <position position="223"/>
    </location>
    <ligand>
        <name>Mg(2+)</name>
        <dbReference type="ChEBI" id="CHEBI:18420"/>
        <label>2</label>
    </ligand>
</feature>
<dbReference type="HOGENOM" id="CLU_034315_2_1_2"/>
<dbReference type="InterPro" id="IPR000312">
    <property type="entry name" value="Glycosyl_Trfase_fam3"/>
</dbReference>
<comment type="caution">
    <text evidence="4">Lacks conserved residue(s) required for the propagation of feature annotation.</text>
</comment>
<dbReference type="InterPro" id="IPR005940">
    <property type="entry name" value="Anthranilate_Pribosyl_Tfrase"/>
</dbReference>
<feature type="domain" description="Glycosyl transferase family 3 N-terminal" evidence="6">
    <location>
        <begin position="5"/>
        <end position="66"/>
    </location>
</feature>
<evidence type="ECO:0000313" key="8">
    <source>
        <dbReference type="Proteomes" id="UP000001304"/>
    </source>
</evidence>
<dbReference type="Gene3D" id="3.40.1030.10">
    <property type="entry name" value="Nucleoside phosphorylase/phosphoribosyltransferase catalytic domain"/>
    <property type="match status" value="1"/>
</dbReference>
<comment type="pathway">
    <text evidence="4">Amino-acid biosynthesis; L-tryptophan biosynthesis; L-tryptophan from chorismate: step 2/5.</text>
</comment>
<dbReference type="EC" id="2.4.2.18" evidence="4"/>
<name>E0SS58_IGNAA</name>
<evidence type="ECO:0000259" key="5">
    <source>
        <dbReference type="Pfam" id="PF00591"/>
    </source>
</evidence>
<gene>
    <name evidence="4" type="primary">trpD</name>
    <name evidence="7" type="ordered locus">Igag_1718</name>
</gene>
<dbReference type="Gene3D" id="1.20.970.10">
    <property type="entry name" value="Transferase, Pyrimidine Nucleoside Phosphorylase, Chain C"/>
    <property type="match status" value="1"/>
</dbReference>
<dbReference type="GO" id="GO:0000162">
    <property type="term" value="P:L-tryptophan biosynthetic process"/>
    <property type="evidence" value="ECO:0007669"/>
    <property type="project" value="UniProtKB-UniRule"/>
</dbReference>
<feature type="domain" description="Glycosyl transferase family 3" evidence="5">
    <location>
        <begin position="74"/>
        <end position="312"/>
    </location>
</feature>